<keyword evidence="3" id="KW-0808">Transferase</keyword>
<dbReference type="eggNOG" id="COG0565">
    <property type="taxonomic scope" value="Bacteria"/>
</dbReference>
<dbReference type="EMBL" id="CP003746">
    <property type="protein sequence ID" value="AFU99364.1"/>
    <property type="molecule type" value="Genomic_DNA"/>
</dbReference>
<dbReference type="InterPro" id="IPR001537">
    <property type="entry name" value="SpoU_MeTrfase"/>
</dbReference>
<gene>
    <name evidence="6" type="ordered locus">M5M_10925</name>
</gene>
<dbReference type="NCBIfam" id="NF007752">
    <property type="entry name" value="PRK10433.1"/>
    <property type="match status" value="1"/>
</dbReference>
<dbReference type="HOGENOM" id="CLU_056931_3_1_6"/>
<dbReference type="PANTHER" id="PTHR42786:SF1">
    <property type="entry name" value="TRNA (CYTIDINE_URIDINE-2'-O-)-METHYLTRANSFERASE TRMJ"/>
    <property type="match status" value="1"/>
</dbReference>
<keyword evidence="2 6" id="KW-0489">Methyltransferase</keyword>
<proteinExistence type="inferred from homology"/>
<name>K4KJN4_SIMAS</name>
<dbReference type="InterPro" id="IPR029028">
    <property type="entry name" value="Alpha/beta_knot_MTases"/>
</dbReference>
<feature type="domain" description="tRNA/rRNA methyltransferase SpoU type" evidence="5">
    <location>
        <begin position="4"/>
        <end position="154"/>
    </location>
</feature>
<organism evidence="6 7">
    <name type="scientific">Simiduia agarivorans (strain DSM 21679 / JCM 13881 / BCRC 17597 / SA1)</name>
    <dbReference type="NCBI Taxonomy" id="1117647"/>
    <lineage>
        <taxon>Bacteria</taxon>
        <taxon>Pseudomonadati</taxon>
        <taxon>Pseudomonadota</taxon>
        <taxon>Gammaproteobacteria</taxon>
        <taxon>Cellvibrionales</taxon>
        <taxon>Cellvibrionaceae</taxon>
        <taxon>Simiduia</taxon>
    </lineage>
</organism>
<dbReference type="Pfam" id="PF00588">
    <property type="entry name" value="SpoU_methylase"/>
    <property type="match status" value="1"/>
</dbReference>
<dbReference type="InterPro" id="IPR029026">
    <property type="entry name" value="tRNA_m1G_MTases_N"/>
</dbReference>
<evidence type="ECO:0000313" key="6">
    <source>
        <dbReference type="EMBL" id="AFU99364.1"/>
    </source>
</evidence>
<evidence type="ECO:0000259" key="5">
    <source>
        <dbReference type="Pfam" id="PF00588"/>
    </source>
</evidence>
<dbReference type="CDD" id="cd18093">
    <property type="entry name" value="SpoU-like_TrmJ"/>
    <property type="match status" value="1"/>
</dbReference>
<evidence type="ECO:0000256" key="2">
    <source>
        <dbReference type="ARBA" id="ARBA00022603"/>
    </source>
</evidence>
<dbReference type="AlphaFoldDB" id="K4KJN4"/>
<dbReference type="SUPFAM" id="SSF75217">
    <property type="entry name" value="alpha/beta knot"/>
    <property type="match status" value="1"/>
</dbReference>
<evidence type="ECO:0000256" key="3">
    <source>
        <dbReference type="ARBA" id="ARBA00022679"/>
    </source>
</evidence>
<keyword evidence="7" id="KW-1185">Reference proteome</keyword>
<evidence type="ECO:0000256" key="4">
    <source>
        <dbReference type="ARBA" id="ARBA00022691"/>
    </source>
</evidence>
<dbReference type="GO" id="GO:0003723">
    <property type="term" value="F:RNA binding"/>
    <property type="evidence" value="ECO:0007669"/>
    <property type="project" value="InterPro"/>
</dbReference>
<dbReference type="GO" id="GO:0005829">
    <property type="term" value="C:cytosol"/>
    <property type="evidence" value="ECO:0007669"/>
    <property type="project" value="TreeGrafter"/>
</dbReference>
<sequence length="230" mass="24840">MLDIVFILVAPAVPENIGASCRALKTMGFGRLRLVATEAHQHKQARILAHGSGEVLEAAEVFPDLASALADVDLSIATSAKSRHQWRSLTPADELADLIAHKGDTVARAAIVFGCEESGLSNEQLALCQLISCIPLPVTYPSLNLSQAVMLYAYELRSLAANAASPSAPVVEDGRQSQYLSLRHKTQELLEQQGYGPESKLARWALELLPQADAKAIGFLHALCDKFTKR</sequence>
<dbReference type="PIRSF" id="PIRSF004808">
    <property type="entry name" value="LasT"/>
    <property type="match status" value="1"/>
</dbReference>
<reference evidence="6 7" key="1">
    <citation type="journal article" date="2013" name="Genome Announc.">
        <title>Complete genome sequence of Simiduia agarivorans SA1(T), a marine bacterium able to degrade a variety of polysaccharides.</title>
        <authorList>
            <person name="Lin S.Y."/>
            <person name="Shieh W.Y."/>
            <person name="Chen J.S."/>
            <person name="Tang S.L."/>
        </authorList>
    </citation>
    <scope>NUCLEOTIDE SEQUENCE [LARGE SCALE GENOMIC DNA]</scope>
    <source>
        <strain evidence="7">DSM 21679 / JCM 13881 / BCRC 17597 / SA1</strain>
    </source>
</reference>
<dbReference type="Proteomes" id="UP000000466">
    <property type="component" value="Chromosome"/>
</dbReference>
<dbReference type="RefSeq" id="WP_015047528.1">
    <property type="nucleotide sequence ID" value="NC_018868.3"/>
</dbReference>
<keyword evidence="4" id="KW-0949">S-adenosyl-L-methionine</keyword>
<dbReference type="KEGG" id="saga:M5M_10925"/>
<evidence type="ECO:0000313" key="7">
    <source>
        <dbReference type="Proteomes" id="UP000000466"/>
    </source>
</evidence>
<evidence type="ECO:0000256" key="1">
    <source>
        <dbReference type="ARBA" id="ARBA00007228"/>
    </source>
</evidence>
<dbReference type="PANTHER" id="PTHR42786">
    <property type="entry name" value="TRNA/RRNA METHYLTRANSFERASE"/>
    <property type="match status" value="1"/>
</dbReference>
<dbReference type="GO" id="GO:0002128">
    <property type="term" value="P:tRNA nucleoside ribose methylation"/>
    <property type="evidence" value="ECO:0007669"/>
    <property type="project" value="TreeGrafter"/>
</dbReference>
<dbReference type="Gene3D" id="3.40.1280.10">
    <property type="match status" value="1"/>
</dbReference>
<protein>
    <submittedName>
        <fullName evidence="6">RNA methyltransferase</fullName>
    </submittedName>
</protein>
<dbReference type="STRING" id="1117647.M5M_10925"/>
<dbReference type="OrthoDB" id="9806346at2"/>
<dbReference type="GO" id="GO:0008173">
    <property type="term" value="F:RNA methyltransferase activity"/>
    <property type="evidence" value="ECO:0007669"/>
    <property type="project" value="InterPro"/>
</dbReference>
<dbReference type="InterPro" id="IPR004384">
    <property type="entry name" value="RNA_MeTrfase_TrmJ/LasT"/>
</dbReference>
<comment type="similarity">
    <text evidence="1">Belongs to the class IV-like SAM-binding methyltransferase superfamily. RNA methyltransferase TrmH family.</text>
</comment>
<accession>K4KJN4</accession>